<evidence type="ECO:0000259" key="4">
    <source>
        <dbReference type="PROSITE" id="PS50237"/>
    </source>
</evidence>
<dbReference type="InterPro" id="IPR000569">
    <property type="entry name" value="HECT_dom"/>
</dbReference>
<dbReference type="EMBL" id="JAICCE010000004">
    <property type="protein sequence ID" value="KAG9278063.1"/>
    <property type="molecule type" value="Genomic_DNA"/>
</dbReference>
<keyword evidence="1" id="KW-0808">Transferase</keyword>
<feature type="active site" description="Glycyl thioester intermediate" evidence="3">
    <location>
        <position position="323"/>
    </location>
</feature>
<evidence type="ECO:0000313" key="5">
    <source>
        <dbReference type="EMBL" id="KAG9278063.1"/>
    </source>
</evidence>
<protein>
    <submittedName>
        <fullName evidence="5">G2/M phase-specific E3 ubiquitin-protein ligase-like</fullName>
    </submittedName>
</protein>
<dbReference type="PROSITE" id="PS50237">
    <property type="entry name" value="HECT"/>
    <property type="match status" value="1"/>
</dbReference>
<reference evidence="5 6" key="1">
    <citation type="submission" date="2021-07" db="EMBL/GenBank/DDBJ databases">
        <authorList>
            <person name="Imarazene B."/>
            <person name="Zahm M."/>
            <person name="Klopp C."/>
            <person name="Cabau C."/>
            <person name="Beille S."/>
            <person name="Jouanno E."/>
            <person name="Castinel A."/>
            <person name="Lluch J."/>
            <person name="Gil L."/>
            <person name="Kuchtly C."/>
            <person name="Lopez Roques C."/>
            <person name="Donnadieu C."/>
            <person name="Parrinello H."/>
            <person name="Journot L."/>
            <person name="Du K."/>
            <person name="Schartl M."/>
            <person name="Retaux S."/>
            <person name="Guiguen Y."/>
        </authorList>
    </citation>
    <scope>NUCLEOTIDE SEQUENCE [LARGE SCALE GENOMIC DNA]</scope>
    <source>
        <strain evidence="5">Pach_M1</strain>
        <tissue evidence="5">Testis</tissue>
    </source>
</reference>
<dbReference type="Proteomes" id="UP000752171">
    <property type="component" value="Unassembled WGS sequence"/>
</dbReference>
<dbReference type="OrthoDB" id="512616at2759"/>
<keyword evidence="2 3" id="KW-0833">Ubl conjugation pathway</keyword>
<evidence type="ECO:0000256" key="3">
    <source>
        <dbReference type="PROSITE-ProRule" id="PRU00104"/>
    </source>
</evidence>
<gene>
    <name evidence="5" type="primary">G2E3</name>
    <name evidence="5" type="ORF">AMEX_G5858</name>
</gene>
<evidence type="ECO:0000256" key="1">
    <source>
        <dbReference type="ARBA" id="ARBA00022679"/>
    </source>
</evidence>
<proteinExistence type="predicted"/>
<name>A0A8T2M184_ASTMX</name>
<evidence type="ECO:0000256" key="2">
    <source>
        <dbReference type="ARBA" id="ARBA00022786"/>
    </source>
</evidence>
<dbReference type="SUPFAM" id="SSF56204">
    <property type="entry name" value="Hect, E3 ligase catalytic domain"/>
    <property type="match status" value="1"/>
</dbReference>
<dbReference type="GO" id="GO:0004842">
    <property type="term" value="F:ubiquitin-protein transferase activity"/>
    <property type="evidence" value="ECO:0007669"/>
    <property type="project" value="InterPro"/>
</dbReference>
<dbReference type="InterPro" id="IPR035983">
    <property type="entry name" value="Hect_E3_ubiquitin_ligase"/>
</dbReference>
<evidence type="ECO:0000313" key="6">
    <source>
        <dbReference type="Proteomes" id="UP000752171"/>
    </source>
</evidence>
<dbReference type="AlphaFoldDB" id="A0A8T2M184"/>
<dbReference type="Gene3D" id="3.90.1750.10">
    <property type="entry name" value="Hect, E3 ligase catalytic domains"/>
    <property type="match status" value="1"/>
</dbReference>
<dbReference type="Gene3D" id="3.30.2410.10">
    <property type="entry name" value="Hect, E3 ligase catalytic domain"/>
    <property type="match status" value="1"/>
</dbReference>
<feature type="domain" description="HECT" evidence="4">
    <location>
        <begin position="33"/>
        <end position="356"/>
    </location>
</feature>
<dbReference type="SMART" id="SM00119">
    <property type="entry name" value="HECTc"/>
    <property type="match status" value="1"/>
</dbReference>
<comment type="caution">
    <text evidence="5">The sequence shown here is derived from an EMBL/GenBank/DDBJ whole genome shotgun (WGS) entry which is preliminary data.</text>
</comment>
<accession>A0A8T2M184</accession>
<sequence length="356" mass="40977">MITTVIIRRKHILQSACTALSRSYFVWHKVPNVEFVGEMAEDYGGPRREFFRLLMIELQQSFGVFFGKPGQLLFSYDHRAFALNKFYTAGKLIAWSIMHNGPGPRCLSRQLYLLMCGQKPDFSTFDVSNFQDEELQIKLEKVATCRTLAELEEIRSSLGDFIFECGVPNIYTASVADMPTIYEQIITHHLYHRVASMIHQFVSGLNSCGLMWTMVEKFWEQFLPMFTHTGRTLSRNDVQELFTINWSAQGSNRREQEEDTIYLWECWLMSIQEEASMNITYEDVLVFVTGADAVPPLGFQQNCQIDFYGLEAGCRRIPYSSTCACCLFLPRGIRDEAEFRDLMFTALRGSLGFGKV</sequence>
<dbReference type="Pfam" id="PF00632">
    <property type="entry name" value="HECT"/>
    <property type="match status" value="1"/>
</dbReference>
<organism evidence="5 6">
    <name type="scientific">Astyanax mexicanus</name>
    <name type="common">Blind cave fish</name>
    <name type="synonym">Astyanax fasciatus mexicanus</name>
    <dbReference type="NCBI Taxonomy" id="7994"/>
    <lineage>
        <taxon>Eukaryota</taxon>
        <taxon>Metazoa</taxon>
        <taxon>Chordata</taxon>
        <taxon>Craniata</taxon>
        <taxon>Vertebrata</taxon>
        <taxon>Euteleostomi</taxon>
        <taxon>Actinopterygii</taxon>
        <taxon>Neopterygii</taxon>
        <taxon>Teleostei</taxon>
        <taxon>Ostariophysi</taxon>
        <taxon>Characiformes</taxon>
        <taxon>Characoidei</taxon>
        <taxon>Acestrorhamphidae</taxon>
        <taxon>Acestrorhamphinae</taxon>
        <taxon>Astyanax</taxon>
    </lineage>
</organism>